<keyword evidence="3" id="KW-1185">Reference proteome</keyword>
<dbReference type="InterPro" id="IPR036047">
    <property type="entry name" value="F-box-like_dom_sf"/>
</dbReference>
<organism evidence="2 3">
    <name type="scientific">Hyphopichia burtonii NRRL Y-1933</name>
    <dbReference type="NCBI Taxonomy" id="984485"/>
    <lineage>
        <taxon>Eukaryota</taxon>
        <taxon>Fungi</taxon>
        <taxon>Dikarya</taxon>
        <taxon>Ascomycota</taxon>
        <taxon>Saccharomycotina</taxon>
        <taxon>Pichiomycetes</taxon>
        <taxon>Debaryomycetaceae</taxon>
        <taxon>Hyphopichia</taxon>
    </lineage>
</organism>
<dbReference type="SUPFAM" id="SSF52047">
    <property type="entry name" value="RNI-like"/>
    <property type="match status" value="1"/>
</dbReference>
<protein>
    <recommendedName>
        <fullName evidence="1">F-box domain-containing protein</fullName>
    </recommendedName>
</protein>
<dbReference type="STRING" id="984485.A0A1E4RHW0"/>
<name>A0A1E4RHW0_9ASCO</name>
<accession>A0A1E4RHW0</accession>
<dbReference type="EMBL" id="KV454541">
    <property type="protein sequence ID" value="ODV66796.1"/>
    <property type="molecule type" value="Genomic_DNA"/>
</dbReference>
<dbReference type="GeneID" id="30993228"/>
<dbReference type="AlphaFoldDB" id="A0A1E4RHW0"/>
<evidence type="ECO:0000313" key="2">
    <source>
        <dbReference type="EMBL" id="ODV66796.1"/>
    </source>
</evidence>
<gene>
    <name evidence="2" type="ORF">HYPBUDRAFT_109063</name>
</gene>
<evidence type="ECO:0000313" key="3">
    <source>
        <dbReference type="Proteomes" id="UP000095085"/>
    </source>
</evidence>
<dbReference type="OrthoDB" id="4073795at2759"/>
<evidence type="ECO:0000259" key="1">
    <source>
        <dbReference type="PROSITE" id="PS50181"/>
    </source>
</evidence>
<dbReference type="RefSeq" id="XP_020075863.1">
    <property type="nucleotide sequence ID" value="XM_020218678.1"/>
</dbReference>
<dbReference type="SUPFAM" id="SSF81383">
    <property type="entry name" value="F-box domain"/>
    <property type="match status" value="1"/>
</dbReference>
<feature type="domain" description="F-box" evidence="1">
    <location>
        <begin position="19"/>
        <end position="71"/>
    </location>
</feature>
<dbReference type="Pfam" id="PF00646">
    <property type="entry name" value="F-box"/>
    <property type="match status" value="1"/>
</dbReference>
<dbReference type="Proteomes" id="UP000095085">
    <property type="component" value="Unassembled WGS sequence"/>
</dbReference>
<dbReference type="PROSITE" id="PS50181">
    <property type="entry name" value="FBOX"/>
    <property type="match status" value="1"/>
</dbReference>
<reference evidence="3" key="1">
    <citation type="submission" date="2016-05" db="EMBL/GenBank/DDBJ databases">
        <title>Comparative genomics of biotechnologically important yeasts.</title>
        <authorList>
            <consortium name="DOE Joint Genome Institute"/>
            <person name="Riley R."/>
            <person name="Haridas S."/>
            <person name="Wolfe K.H."/>
            <person name="Lopes M.R."/>
            <person name="Hittinger C.T."/>
            <person name="Goker M."/>
            <person name="Salamov A."/>
            <person name="Wisecaver J."/>
            <person name="Long T.M."/>
            <person name="Aerts A.L."/>
            <person name="Barry K."/>
            <person name="Choi C."/>
            <person name="Clum A."/>
            <person name="Coughlan A.Y."/>
            <person name="Deshpande S."/>
            <person name="Douglass A.P."/>
            <person name="Hanson S.J."/>
            <person name="Klenk H.-P."/>
            <person name="Labutti K."/>
            <person name="Lapidus A."/>
            <person name="Lindquist E."/>
            <person name="Lipzen A."/>
            <person name="Meier-Kolthoff J.P."/>
            <person name="Ohm R.A."/>
            <person name="Otillar R.P."/>
            <person name="Pangilinan J."/>
            <person name="Peng Y."/>
            <person name="Rokas A."/>
            <person name="Rosa C.A."/>
            <person name="Scheuner C."/>
            <person name="Sibirny A.A."/>
            <person name="Slot J.C."/>
            <person name="Stielow J.B."/>
            <person name="Sun H."/>
            <person name="Kurtzman C.P."/>
            <person name="Blackwell M."/>
            <person name="Grigoriev I.V."/>
            <person name="Jeffries T.W."/>
        </authorList>
    </citation>
    <scope>NUCLEOTIDE SEQUENCE [LARGE SCALE GENOMIC DNA]</scope>
    <source>
        <strain evidence="3">NRRL Y-1933</strain>
    </source>
</reference>
<proteinExistence type="predicted"/>
<dbReference type="InterPro" id="IPR001810">
    <property type="entry name" value="F-box_dom"/>
</dbReference>
<dbReference type="CDD" id="cd09917">
    <property type="entry name" value="F-box_SF"/>
    <property type="match status" value="1"/>
</dbReference>
<sequence length="373" mass="44194">MKRRGDHSVPSRKIARKSSFNLVKLPNDVIQSVFQYLAASDIINLASTCHDYRNELIQYLYSNIKVRWNDLIDIREKLPPVLNRYASFIKYLRIIDYYSYGEWQIDIFQNVLTKLPNLRGLLVNSINSSNWLKYRTNSKIEKLTLYFDISANCPLPHQTQVVSTNPKIFHLAHIANFSRLTHLNLSSYHFNWDPSDLMPENHLQSLTIENCTWEYPFQLSQFNHYNTLNFCQITYSNNNPFILSERFTNFLNDPLNAKSTSLQTLFIEFKHYDDINWKKHLSLKQFQTLIDPSKFPHLQCILLHGWLFNLRSFMHYVNQNFLKLEMALLDLLVEVTDSDISPDNFQSFRQSALRSMTEHHPNVRFKLDLQLPY</sequence>